<dbReference type="PANTHER" id="PTHR21039">
    <property type="entry name" value="HISTIDINOL PHOSPHATASE-RELATED"/>
    <property type="match status" value="1"/>
</dbReference>
<evidence type="ECO:0000256" key="3">
    <source>
        <dbReference type="ARBA" id="ARBA00013085"/>
    </source>
</evidence>
<evidence type="ECO:0000256" key="4">
    <source>
        <dbReference type="ARBA" id="ARBA00022605"/>
    </source>
</evidence>
<keyword evidence="5 8" id="KW-0378">Hydrolase</keyword>
<dbReference type="EC" id="3.1.3.15" evidence="3 8"/>
<dbReference type="CDD" id="cd12110">
    <property type="entry name" value="PHP_HisPPase_Hisj_like"/>
    <property type="match status" value="1"/>
</dbReference>
<evidence type="ECO:0000256" key="6">
    <source>
        <dbReference type="ARBA" id="ARBA00023102"/>
    </source>
</evidence>
<evidence type="ECO:0000256" key="7">
    <source>
        <dbReference type="ARBA" id="ARBA00049158"/>
    </source>
</evidence>
<comment type="catalytic activity">
    <reaction evidence="7 8">
        <text>L-histidinol phosphate + H2O = L-histidinol + phosphate</text>
        <dbReference type="Rhea" id="RHEA:14465"/>
        <dbReference type="ChEBI" id="CHEBI:15377"/>
        <dbReference type="ChEBI" id="CHEBI:43474"/>
        <dbReference type="ChEBI" id="CHEBI:57699"/>
        <dbReference type="ChEBI" id="CHEBI:57980"/>
        <dbReference type="EC" id="3.1.3.15"/>
    </reaction>
</comment>
<protein>
    <recommendedName>
        <fullName evidence="3 8">Histidinol-phosphatase</fullName>
        <shortName evidence="8">HolPase</shortName>
        <ecNumber evidence="3 8">3.1.3.15</ecNumber>
    </recommendedName>
</protein>
<dbReference type="RefSeq" id="WP_090849219.1">
    <property type="nucleotide sequence ID" value="NZ_FNJU01000001.1"/>
</dbReference>
<feature type="domain" description="PHP" evidence="9">
    <location>
        <begin position="4"/>
        <end position="213"/>
    </location>
</feature>
<comment type="pathway">
    <text evidence="1 8">Amino-acid biosynthesis; L-histidine biosynthesis; L-histidine from 5-phospho-alpha-D-ribose 1-diphosphate: step 8/9.</text>
</comment>
<evidence type="ECO:0000256" key="2">
    <source>
        <dbReference type="ARBA" id="ARBA00009152"/>
    </source>
</evidence>
<comment type="similarity">
    <text evidence="2 8">Belongs to the PHP hydrolase family. HisK subfamily.</text>
</comment>
<dbReference type="NCBIfam" id="NF005996">
    <property type="entry name" value="PRK08123.1"/>
    <property type="match status" value="1"/>
</dbReference>
<dbReference type="SUPFAM" id="SSF89550">
    <property type="entry name" value="PHP domain-like"/>
    <property type="match status" value="1"/>
</dbReference>
<dbReference type="InterPro" id="IPR016195">
    <property type="entry name" value="Pol/histidinol_Pase-like"/>
</dbReference>
<dbReference type="Proteomes" id="UP000199159">
    <property type="component" value="Unassembled WGS sequence"/>
</dbReference>
<evidence type="ECO:0000313" key="10">
    <source>
        <dbReference type="EMBL" id="SDP00150.1"/>
    </source>
</evidence>
<dbReference type="InterPro" id="IPR004013">
    <property type="entry name" value="PHP_dom"/>
</dbReference>
<reference evidence="11" key="1">
    <citation type="submission" date="2016-10" db="EMBL/GenBank/DDBJ databases">
        <authorList>
            <person name="Varghese N."/>
            <person name="Submissions S."/>
        </authorList>
    </citation>
    <scope>NUCLEOTIDE SEQUENCE [LARGE SCALE GENOMIC DNA]</scope>
    <source>
        <strain evidence="11">IBRC-M10078</strain>
    </source>
</reference>
<dbReference type="Pfam" id="PF02811">
    <property type="entry name" value="PHP"/>
    <property type="match status" value="1"/>
</dbReference>
<accession>A0A1H0P632</accession>
<dbReference type="PANTHER" id="PTHR21039:SF0">
    <property type="entry name" value="HISTIDINOL-PHOSPHATASE"/>
    <property type="match status" value="1"/>
</dbReference>
<gene>
    <name evidence="10" type="ORF">SAMN05216565_101163</name>
</gene>
<evidence type="ECO:0000256" key="5">
    <source>
        <dbReference type="ARBA" id="ARBA00022801"/>
    </source>
</evidence>
<evidence type="ECO:0000256" key="8">
    <source>
        <dbReference type="RuleBase" id="RU366003"/>
    </source>
</evidence>
<dbReference type="UniPathway" id="UPA00031">
    <property type="reaction ID" value="UER00013"/>
</dbReference>
<proteinExistence type="inferred from homology"/>
<keyword evidence="11" id="KW-1185">Reference proteome</keyword>
<organism evidence="10 11">
    <name type="scientific">Litchfieldia salsa</name>
    <dbReference type="NCBI Taxonomy" id="930152"/>
    <lineage>
        <taxon>Bacteria</taxon>
        <taxon>Bacillati</taxon>
        <taxon>Bacillota</taxon>
        <taxon>Bacilli</taxon>
        <taxon>Bacillales</taxon>
        <taxon>Bacillaceae</taxon>
        <taxon>Litchfieldia</taxon>
    </lineage>
</organism>
<dbReference type="NCBIfam" id="TIGR01856">
    <property type="entry name" value="hisJ_fam"/>
    <property type="match status" value="1"/>
</dbReference>
<evidence type="ECO:0000256" key="1">
    <source>
        <dbReference type="ARBA" id="ARBA00004970"/>
    </source>
</evidence>
<dbReference type="GO" id="GO:0000105">
    <property type="term" value="P:L-histidine biosynthetic process"/>
    <property type="evidence" value="ECO:0007669"/>
    <property type="project" value="UniProtKB-UniRule"/>
</dbReference>
<dbReference type="GO" id="GO:0004401">
    <property type="term" value="F:histidinol-phosphatase activity"/>
    <property type="evidence" value="ECO:0007669"/>
    <property type="project" value="UniProtKB-UniRule"/>
</dbReference>
<dbReference type="InterPro" id="IPR010140">
    <property type="entry name" value="Histidinol_P_phosphatase_HisJ"/>
</dbReference>
<dbReference type="STRING" id="930152.SAMN05216565_101163"/>
<dbReference type="OrthoDB" id="9775255at2"/>
<dbReference type="GO" id="GO:0005737">
    <property type="term" value="C:cytoplasm"/>
    <property type="evidence" value="ECO:0007669"/>
    <property type="project" value="TreeGrafter"/>
</dbReference>
<keyword evidence="6 8" id="KW-0368">Histidine biosynthesis</keyword>
<sequence length="273" mass="31712">MKRDGHIHSPFCPHGTKDDFEEYIERAIRLNYDEISFTEHAPLPHGFDDPTPDKDSGMDPTNLEPYIARLSELKKKYKTQIRINIGLEVDFIKGYEKEITQFLNEYGPFLDDSILSVHFLEHEGKYDCVDFSASVFEEMTKRYSSVDAIYERYYNTLNQSIIADLGTFKPRRIGHITLVHKFQKLFKPEKDYSSMLFTILTNIKESGLQLDYNGAGVKKEYCEEPYPPEWIVKEAIKQKIPLVYGSDAHSAKDLEQGFEFLHATHLFTSPTKF</sequence>
<dbReference type="EMBL" id="FNJU01000001">
    <property type="protein sequence ID" value="SDP00150.1"/>
    <property type="molecule type" value="Genomic_DNA"/>
</dbReference>
<dbReference type="Gene3D" id="3.20.20.140">
    <property type="entry name" value="Metal-dependent hydrolases"/>
    <property type="match status" value="1"/>
</dbReference>
<name>A0A1H0P632_9BACI</name>
<dbReference type="AlphaFoldDB" id="A0A1H0P632"/>
<evidence type="ECO:0000259" key="9">
    <source>
        <dbReference type="Pfam" id="PF02811"/>
    </source>
</evidence>
<keyword evidence="4 8" id="KW-0028">Amino-acid biosynthesis</keyword>
<evidence type="ECO:0000313" key="11">
    <source>
        <dbReference type="Proteomes" id="UP000199159"/>
    </source>
</evidence>